<accession>A0A2T2YGL1</accession>
<dbReference type="PANTHER" id="PTHR31609">
    <property type="entry name" value="YDJC DEACETYLASE FAMILY MEMBER"/>
    <property type="match status" value="1"/>
</dbReference>
<dbReference type="RefSeq" id="WP_106930452.1">
    <property type="nucleotide sequence ID" value="NZ_PYFT01000001.1"/>
</dbReference>
<dbReference type="GO" id="GO:0005975">
    <property type="term" value="P:carbohydrate metabolic process"/>
    <property type="evidence" value="ECO:0007669"/>
    <property type="project" value="InterPro"/>
</dbReference>
<reference evidence="6 7" key="1">
    <citation type="submission" date="2018-03" db="EMBL/GenBank/DDBJ databases">
        <title>Adhaeribacter sp. HMF7605 Genome sequencing and assembly.</title>
        <authorList>
            <person name="Kang H."/>
            <person name="Kang J."/>
            <person name="Cha I."/>
            <person name="Kim H."/>
            <person name="Joh K."/>
        </authorList>
    </citation>
    <scope>NUCLEOTIDE SEQUENCE [LARGE SCALE GENOMIC DNA]</scope>
    <source>
        <strain evidence="6 7">HMF7605</strain>
    </source>
</reference>
<keyword evidence="3" id="KW-0378">Hydrolase</keyword>
<evidence type="ECO:0000256" key="1">
    <source>
        <dbReference type="ARBA" id="ARBA00001946"/>
    </source>
</evidence>
<dbReference type="Proteomes" id="UP000240357">
    <property type="component" value="Unassembled WGS sequence"/>
</dbReference>
<dbReference type="GO" id="GO:0016787">
    <property type="term" value="F:hydrolase activity"/>
    <property type="evidence" value="ECO:0007669"/>
    <property type="project" value="UniProtKB-KW"/>
</dbReference>
<evidence type="ECO:0000313" key="7">
    <source>
        <dbReference type="Proteomes" id="UP000240357"/>
    </source>
</evidence>
<evidence type="ECO:0000313" key="6">
    <source>
        <dbReference type="EMBL" id="PSR54622.1"/>
    </source>
</evidence>
<dbReference type="GO" id="GO:0046872">
    <property type="term" value="F:metal ion binding"/>
    <property type="evidence" value="ECO:0007669"/>
    <property type="project" value="UniProtKB-KW"/>
</dbReference>
<name>A0A2T2YGL1_9BACT</name>
<dbReference type="CDD" id="cd10802">
    <property type="entry name" value="YdjC_TTHB029_like"/>
    <property type="match status" value="1"/>
</dbReference>
<dbReference type="OrthoDB" id="9774177at2"/>
<dbReference type="AlphaFoldDB" id="A0A2T2YGL1"/>
<gene>
    <name evidence="6" type="ORF">AHMF7605_14455</name>
</gene>
<evidence type="ECO:0000256" key="4">
    <source>
        <dbReference type="ARBA" id="ARBA00022842"/>
    </source>
</evidence>
<sequence>MVALLRKILLFLLITGNITTTGFSQTTYAEKLGYKKGERVLILHVDDAGMSYDSNEGAIQALEKGVANSVSVMMPCPWVPGFIKYLKQHPQVDAGLHLTLTSEWINYRWAPLAGTAGTPTLIDTEGALWPSVADVVQHAKADEVETEIRAQLARAQTMGFQPTHLDSHMGTLFASPAFLERYIKVGVENQIPVMLPGGHNTLLLQQLQNETIAELKSQGKYQAGMAVPTPAIATQAKAIGEKVWQAGLPVLDDLHNTSYGWHLPATTPVTPENLRQFKVQQYIAGIKGLKPGVTMMIMHCTAPTEVFQHISNSGPTRHGDLLAMLDPGLRKTLQDEKIVLTTWRELMQRRSQVTNQQLEQKR</sequence>
<evidence type="ECO:0000256" key="2">
    <source>
        <dbReference type="ARBA" id="ARBA00022723"/>
    </source>
</evidence>
<dbReference type="SUPFAM" id="SSF88713">
    <property type="entry name" value="Glycoside hydrolase/deacetylase"/>
    <property type="match status" value="1"/>
</dbReference>
<dbReference type="InterPro" id="IPR011330">
    <property type="entry name" value="Glyco_hydro/deAcase_b/a-brl"/>
</dbReference>
<evidence type="ECO:0000256" key="5">
    <source>
        <dbReference type="ARBA" id="ARBA00023277"/>
    </source>
</evidence>
<protein>
    <recommendedName>
        <fullName evidence="8">ChbG/HpnK family deacetylase</fullName>
    </recommendedName>
</protein>
<proteinExistence type="predicted"/>
<dbReference type="Pfam" id="PF04794">
    <property type="entry name" value="YdjC"/>
    <property type="match status" value="1"/>
</dbReference>
<evidence type="ECO:0008006" key="8">
    <source>
        <dbReference type="Google" id="ProtNLM"/>
    </source>
</evidence>
<dbReference type="Gene3D" id="3.20.20.370">
    <property type="entry name" value="Glycoside hydrolase/deacetylase"/>
    <property type="match status" value="1"/>
</dbReference>
<keyword evidence="7" id="KW-1185">Reference proteome</keyword>
<organism evidence="6 7">
    <name type="scientific">Adhaeribacter arboris</name>
    <dbReference type="NCBI Taxonomy" id="2072846"/>
    <lineage>
        <taxon>Bacteria</taxon>
        <taxon>Pseudomonadati</taxon>
        <taxon>Bacteroidota</taxon>
        <taxon>Cytophagia</taxon>
        <taxon>Cytophagales</taxon>
        <taxon>Hymenobacteraceae</taxon>
        <taxon>Adhaeribacter</taxon>
    </lineage>
</organism>
<evidence type="ECO:0000256" key="3">
    <source>
        <dbReference type="ARBA" id="ARBA00022801"/>
    </source>
</evidence>
<comment type="caution">
    <text evidence="6">The sequence shown here is derived from an EMBL/GenBank/DDBJ whole genome shotgun (WGS) entry which is preliminary data.</text>
</comment>
<dbReference type="GO" id="GO:0019213">
    <property type="term" value="F:deacetylase activity"/>
    <property type="evidence" value="ECO:0007669"/>
    <property type="project" value="TreeGrafter"/>
</dbReference>
<comment type="cofactor">
    <cofactor evidence="1">
        <name>Mg(2+)</name>
        <dbReference type="ChEBI" id="CHEBI:18420"/>
    </cofactor>
</comment>
<dbReference type="InterPro" id="IPR006879">
    <property type="entry name" value="YdjC-like"/>
</dbReference>
<dbReference type="PANTHER" id="PTHR31609:SF1">
    <property type="entry name" value="CARBOHYDRATE DEACETYLASE"/>
    <property type="match status" value="1"/>
</dbReference>
<dbReference type="EMBL" id="PYFT01000001">
    <property type="protein sequence ID" value="PSR54622.1"/>
    <property type="molecule type" value="Genomic_DNA"/>
</dbReference>
<keyword evidence="4" id="KW-0460">Magnesium</keyword>
<keyword evidence="5" id="KW-0119">Carbohydrate metabolism</keyword>
<keyword evidence="2" id="KW-0479">Metal-binding</keyword>